<keyword evidence="3 9" id="KW-0813">Transport</keyword>
<dbReference type="KEGG" id="mcg:GL4_0219"/>
<dbReference type="Proteomes" id="UP000031643">
    <property type="component" value="Chromosome"/>
</dbReference>
<organism evidence="11 12">
    <name type="scientific">Methyloceanibacter caenitepidi</name>
    <dbReference type="NCBI Taxonomy" id="1384459"/>
    <lineage>
        <taxon>Bacteria</taxon>
        <taxon>Pseudomonadati</taxon>
        <taxon>Pseudomonadota</taxon>
        <taxon>Alphaproteobacteria</taxon>
        <taxon>Hyphomicrobiales</taxon>
        <taxon>Hyphomicrobiaceae</taxon>
        <taxon>Methyloceanibacter</taxon>
    </lineage>
</organism>
<feature type="transmembrane region" description="Helical" evidence="9">
    <location>
        <begin position="865"/>
        <end position="884"/>
    </location>
</feature>
<dbReference type="InterPro" id="IPR001036">
    <property type="entry name" value="Acrflvin-R"/>
</dbReference>
<feature type="compositionally biased region" description="Low complexity" evidence="10">
    <location>
        <begin position="1041"/>
        <end position="1056"/>
    </location>
</feature>
<feature type="transmembrane region" description="Helical" evidence="9">
    <location>
        <begin position="368"/>
        <end position="389"/>
    </location>
</feature>
<evidence type="ECO:0000256" key="1">
    <source>
        <dbReference type="ARBA" id="ARBA00004429"/>
    </source>
</evidence>
<dbReference type="Gene3D" id="3.30.70.1430">
    <property type="entry name" value="Multidrug efflux transporter AcrB pore domain"/>
    <property type="match status" value="2"/>
</dbReference>
<feature type="transmembrane region" description="Helical" evidence="9">
    <location>
        <begin position="395"/>
        <end position="418"/>
    </location>
</feature>
<dbReference type="STRING" id="1384459.GL4_0219"/>
<evidence type="ECO:0000313" key="11">
    <source>
        <dbReference type="EMBL" id="BAQ15689.1"/>
    </source>
</evidence>
<reference evidence="11 12" key="1">
    <citation type="submission" date="2014-09" db="EMBL/GenBank/DDBJ databases">
        <title>Genome sequencing of Methyloceanibacter caenitepidi Gela4.</title>
        <authorList>
            <person name="Takeuchi M."/>
            <person name="Susumu S."/>
            <person name="Kamagata Y."/>
            <person name="Oshima K."/>
            <person name="Hattori M."/>
            <person name="Iwasaki W."/>
        </authorList>
    </citation>
    <scope>NUCLEOTIDE SEQUENCE [LARGE SCALE GENOMIC DNA]</scope>
    <source>
        <strain evidence="11 12">Gela4</strain>
    </source>
</reference>
<comment type="similarity">
    <text evidence="2 9">Belongs to the resistance-nodulation-cell division (RND) (TC 2.A.6) family.</text>
</comment>
<dbReference type="Gene3D" id="1.20.1640.10">
    <property type="entry name" value="Multidrug efflux transporter AcrB transmembrane domain"/>
    <property type="match status" value="2"/>
</dbReference>
<evidence type="ECO:0000256" key="3">
    <source>
        <dbReference type="ARBA" id="ARBA00022448"/>
    </source>
</evidence>
<feature type="transmembrane region" description="Helical" evidence="9">
    <location>
        <begin position="342"/>
        <end position="361"/>
    </location>
</feature>
<dbReference type="RefSeq" id="WP_045363598.1">
    <property type="nucleotide sequence ID" value="NZ_AP014648.1"/>
</dbReference>
<keyword evidence="4" id="KW-1003">Cell membrane</keyword>
<keyword evidence="7 9" id="KW-1133">Transmembrane helix</keyword>
<evidence type="ECO:0000256" key="6">
    <source>
        <dbReference type="ARBA" id="ARBA00022692"/>
    </source>
</evidence>
<dbReference type="GO" id="GO:0005886">
    <property type="term" value="C:plasma membrane"/>
    <property type="evidence" value="ECO:0007669"/>
    <property type="project" value="UniProtKB-SubCell"/>
</dbReference>
<keyword evidence="12" id="KW-1185">Reference proteome</keyword>
<evidence type="ECO:0000256" key="9">
    <source>
        <dbReference type="RuleBase" id="RU364070"/>
    </source>
</evidence>
<dbReference type="PRINTS" id="PR00702">
    <property type="entry name" value="ACRIFLAVINRP"/>
</dbReference>
<protein>
    <recommendedName>
        <fullName evidence="9">Efflux pump membrane transporter</fullName>
    </recommendedName>
</protein>
<dbReference type="InterPro" id="IPR004764">
    <property type="entry name" value="MdtF-like"/>
</dbReference>
<comment type="subcellular location">
    <subcellularLocation>
        <location evidence="1 9">Cell inner membrane</location>
        <topology evidence="1 9">Multi-pass membrane protein</topology>
    </subcellularLocation>
</comment>
<evidence type="ECO:0000256" key="8">
    <source>
        <dbReference type="ARBA" id="ARBA00023136"/>
    </source>
</evidence>
<evidence type="ECO:0000256" key="10">
    <source>
        <dbReference type="SAM" id="MobiDB-lite"/>
    </source>
</evidence>
<dbReference type="Gene3D" id="3.30.2090.10">
    <property type="entry name" value="Multidrug efflux transporter AcrB TolC docking domain, DN and DC subdomains"/>
    <property type="match status" value="2"/>
</dbReference>
<dbReference type="SUPFAM" id="SSF82693">
    <property type="entry name" value="Multidrug efflux transporter AcrB pore domain, PN1, PN2, PC1 and PC2 subdomains"/>
    <property type="match status" value="3"/>
</dbReference>
<feature type="transmembrane region" description="Helical" evidence="9">
    <location>
        <begin position="896"/>
        <end position="919"/>
    </location>
</feature>
<dbReference type="NCBIfam" id="NF000282">
    <property type="entry name" value="RND_permease_1"/>
    <property type="match status" value="1"/>
</dbReference>
<dbReference type="Gene3D" id="3.30.70.1440">
    <property type="entry name" value="Multidrug efflux transporter AcrB pore domain"/>
    <property type="match status" value="1"/>
</dbReference>
<dbReference type="SUPFAM" id="SSF82866">
    <property type="entry name" value="Multidrug efflux transporter AcrB transmembrane domain"/>
    <property type="match status" value="2"/>
</dbReference>
<feature type="transmembrane region" description="Helical" evidence="9">
    <location>
        <begin position="535"/>
        <end position="560"/>
    </location>
</feature>
<dbReference type="OrthoDB" id="9807350at2"/>
<dbReference type="EMBL" id="AP014648">
    <property type="protein sequence ID" value="BAQ15689.1"/>
    <property type="molecule type" value="Genomic_DNA"/>
</dbReference>
<dbReference type="FunFam" id="1.20.1640.10:FF:000001">
    <property type="entry name" value="Efflux pump membrane transporter"/>
    <property type="match status" value="1"/>
</dbReference>
<dbReference type="GO" id="GO:0015562">
    <property type="term" value="F:efflux transmembrane transporter activity"/>
    <property type="evidence" value="ECO:0007669"/>
    <property type="project" value="InterPro"/>
</dbReference>
<gene>
    <name evidence="11" type="ORF">GL4_0219</name>
</gene>
<dbReference type="PANTHER" id="PTHR32063:SF76">
    <property type="entry name" value="EFFLUX PUMP MEMBRANE TRANSPORTER"/>
    <property type="match status" value="1"/>
</dbReference>
<feature type="transmembrane region" description="Helical" evidence="9">
    <location>
        <begin position="998"/>
        <end position="1022"/>
    </location>
</feature>
<dbReference type="GO" id="GO:0042910">
    <property type="term" value="F:xenobiotic transmembrane transporter activity"/>
    <property type="evidence" value="ECO:0007669"/>
    <property type="project" value="TreeGrafter"/>
</dbReference>
<dbReference type="PANTHER" id="PTHR32063">
    <property type="match status" value="1"/>
</dbReference>
<feature type="transmembrane region" description="Helical" evidence="9">
    <location>
        <begin position="439"/>
        <end position="459"/>
    </location>
</feature>
<dbReference type="HOGENOM" id="CLU_002755_1_1_5"/>
<evidence type="ECO:0000256" key="4">
    <source>
        <dbReference type="ARBA" id="ARBA00022475"/>
    </source>
</evidence>
<keyword evidence="8 9" id="KW-0472">Membrane</keyword>
<dbReference type="FunFam" id="3.30.70.1430:FF:000001">
    <property type="entry name" value="Efflux pump membrane transporter"/>
    <property type="match status" value="1"/>
</dbReference>
<feature type="transmembrane region" description="Helical" evidence="9">
    <location>
        <begin position="925"/>
        <end position="945"/>
    </location>
</feature>
<evidence type="ECO:0000313" key="12">
    <source>
        <dbReference type="Proteomes" id="UP000031643"/>
    </source>
</evidence>
<feature type="transmembrane region" description="Helical" evidence="9">
    <location>
        <begin position="12"/>
        <end position="34"/>
    </location>
</feature>
<accession>A0A0A8K117</accession>
<keyword evidence="6 9" id="KW-0812">Transmembrane</keyword>
<sequence>MLSAFFIDRPKFAFVIAIVTTLVGVLALMVLPVAQFPEISPPQVQVTASYPGANASVVAESVAAVIEEQVNGVEGMSYMSSQSTNDGSYTLTVTFGIDTDGDINQVNVQNRVAQALPQLPEEVQRQGVTTQKTSTTMLMVVSIYSPKGTYDSIFLSNYASINVLDTLARTPGVAQVSNLGARDYSMRVWLQPDRMTSLGLTATDVISAIRQQNIQAAPGSLGAAPTSQTQQFQYTLTAQGRLDTVSEFEDIILVAKPDGTVVTLKDVARVELGAQNYGWFGELNGKPAALLAVYQLSDANALNVADQIRAEMEVLAQRFPDDVAYQVTYDTTLFVTASIKEVVVTLFQALALVICVVFIFLQDWRSTLIPAIAIPVSLIGTLAFLLAMGFTINTISLFGLVLAIGLVVDDAIVVVENVQRHIADGLEPREATKVAMREVTAPVIATTLVLLAVFVPSAFTPGITGRLFVQFAATISISVLLSSINALTLSPALCAAVLREPKKATWGPLAWFEKGLEKSRNGYNSIVRHLIRRTILGLVIIAGMIGATAFLGMTTATGFIPQEDQGTVYVNVSLPDGAALPRTAQVMKQVEKILEDNPGVENIISVGGYSILQSTVMPNAAFLIAVLKPWDERTTKELSLRGIMESIGPQFAAIPQATIIPFVPPAIPGLGNTGGFEFVLQDTQNRPVGDLASVLNGFIYTANGDPTLTGVFSTFTANSPQYFVDLNRKLAETKGVSAEDLFTVLNANIGTYYVNDFNKFGRVYQVYLQAEADKREKPTDVGDLYVKSTNNAMVPVRSLVTLEPSLGPDTIQRYNMFNSATINGNAAAGYSSGQALDAMDTLAAENLPEGYTYEWTGMSYEEVKAGAAGNAVFLLSIIFAYLFLVAQYESWTIPMAVMLTVVFAVLGALLALRLTGIALNTYGQVGLILLVGLAAKNAILIVEFAKEKREAGEPIVQAAEEAASLRFRAVLMTALSFILGVLPLVLATGAGAASRVSVGVTVFGGMLFATIIGVSFIPFLYVEFQRLRESVKNKKKSGDAPTPSEGSGTPGETGSTQDPAPQQT</sequence>
<evidence type="ECO:0000256" key="5">
    <source>
        <dbReference type="ARBA" id="ARBA00022519"/>
    </source>
</evidence>
<evidence type="ECO:0000256" key="2">
    <source>
        <dbReference type="ARBA" id="ARBA00010942"/>
    </source>
</evidence>
<dbReference type="AlphaFoldDB" id="A0A0A8K117"/>
<feature type="transmembrane region" description="Helical" evidence="9">
    <location>
        <begin position="471"/>
        <end position="498"/>
    </location>
</feature>
<feature type="transmembrane region" description="Helical" evidence="9">
    <location>
        <begin position="965"/>
        <end position="986"/>
    </location>
</feature>
<dbReference type="GO" id="GO:0009636">
    <property type="term" value="P:response to toxic substance"/>
    <property type="evidence" value="ECO:0007669"/>
    <property type="project" value="UniProtKB-ARBA"/>
</dbReference>
<proteinExistence type="inferred from homology"/>
<evidence type="ECO:0000256" key="7">
    <source>
        <dbReference type="ARBA" id="ARBA00022989"/>
    </source>
</evidence>
<keyword evidence="5 9" id="KW-0997">Cell inner membrane</keyword>
<dbReference type="Pfam" id="PF00873">
    <property type="entry name" value="ACR_tran"/>
    <property type="match status" value="1"/>
</dbReference>
<dbReference type="NCBIfam" id="TIGR00915">
    <property type="entry name" value="2A0602"/>
    <property type="match status" value="1"/>
</dbReference>
<dbReference type="Gene3D" id="3.30.70.1320">
    <property type="entry name" value="Multidrug efflux transporter AcrB pore domain like"/>
    <property type="match status" value="1"/>
</dbReference>
<name>A0A0A8K117_9HYPH</name>
<feature type="region of interest" description="Disordered" evidence="10">
    <location>
        <begin position="1032"/>
        <end position="1064"/>
    </location>
</feature>
<dbReference type="SUPFAM" id="SSF82714">
    <property type="entry name" value="Multidrug efflux transporter AcrB TolC docking domain, DN and DC subdomains"/>
    <property type="match status" value="2"/>
</dbReference>
<dbReference type="InterPro" id="IPR027463">
    <property type="entry name" value="AcrB_DN_DC_subdom"/>
</dbReference>